<reference evidence="5 6" key="1">
    <citation type="journal article" date="2020" name="Int. J. Syst. Evol. Microbiol.">
        <title>Tenacibaculum piscium sp. nov., isolated from skin ulcers of sea-farmed fish, and description of Tenacibaculum finnmarkense sp. nov. with subdivision into genomovars finnmarkense and ulcerans.</title>
        <authorList>
            <person name="Olsen A.B."/>
            <person name="Spilsberg B."/>
            <person name="Nilsen H.K."/>
            <person name="Lagesen K."/>
            <person name="Gulla S."/>
            <person name="Avendano-Herrera R."/>
            <person name="Irgang R."/>
            <person name="Duchaud E."/>
            <person name="Colquhoun D.J."/>
        </authorList>
    </citation>
    <scope>NUCLEOTIDE SEQUENCE [LARGE SCALE GENOMIC DNA]</scope>
    <source>
        <strain evidence="5 6">TNO037</strain>
    </source>
</reference>
<dbReference type="RefSeq" id="WP_101955188.1">
    <property type="nucleotide sequence ID" value="NZ_JAJHTL010000003.1"/>
</dbReference>
<dbReference type="InterPro" id="IPR011622">
    <property type="entry name" value="7TMR_DISM_rcpt_extracell_dom2"/>
</dbReference>
<accession>A0AAP1WFT9</accession>
<dbReference type="Pfam" id="PF07696">
    <property type="entry name" value="7TMR-DISMED2"/>
    <property type="match status" value="1"/>
</dbReference>
<evidence type="ECO:0000313" key="5">
    <source>
        <dbReference type="EMBL" id="MBE7694672.1"/>
    </source>
</evidence>
<feature type="transmembrane region" description="Helical" evidence="1">
    <location>
        <begin position="216"/>
        <end position="238"/>
    </location>
</feature>
<evidence type="ECO:0000256" key="1">
    <source>
        <dbReference type="SAM" id="Phobius"/>
    </source>
</evidence>
<keyword evidence="1" id="KW-1133">Transmembrane helix</keyword>
<evidence type="ECO:0000259" key="4">
    <source>
        <dbReference type="Pfam" id="PF07696"/>
    </source>
</evidence>
<evidence type="ECO:0008006" key="7">
    <source>
        <dbReference type="Google" id="ProtNLM"/>
    </source>
</evidence>
<feature type="domain" description="7TM-DISM receptor extracellular" evidence="4">
    <location>
        <begin position="51"/>
        <end position="173"/>
    </location>
</feature>
<feature type="transmembrane region" description="Helical" evidence="1">
    <location>
        <begin position="187"/>
        <end position="209"/>
    </location>
</feature>
<evidence type="ECO:0000256" key="2">
    <source>
        <dbReference type="SAM" id="SignalP"/>
    </source>
</evidence>
<keyword evidence="2" id="KW-0732">Signal</keyword>
<dbReference type="InterPro" id="IPR011623">
    <property type="entry name" value="7TMR_DISM_rcpt_extracell_dom1"/>
</dbReference>
<comment type="caution">
    <text evidence="5">The sequence shown here is derived from an EMBL/GenBank/DDBJ whole genome shotgun (WGS) entry which is preliminary data.</text>
</comment>
<name>A0AAP1WFT9_9FLAO</name>
<organism evidence="5 6">
    <name type="scientific">Tenacibaculum finnmarkense genomovar finnmarkense</name>
    <dbReference type="NCBI Taxonomy" id="1458503"/>
    <lineage>
        <taxon>Bacteria</taxon>
        <taxon>Pseudomonadati</taxon>
        <taxon>Bacteroidota</taxon>
        <taxon>Flavobacteriia</taxon>
        <taxon>Flavobacteriales</taxon>
        <taxon>Flavobacteriaceae</taxon>
        <taxon>Tenacibaculum</taxon>
        <taxon>Tenacibaculum finnmarkense</taxon>
    </lineage>
</organism>
<dbReference type="Gene3D" id="2.60.40.2380">
    <property type="match status" value="1"/>
</dbReference>
<protein>
    <recommendedName>
        <fullName evidence="7">7TM-DISM receptor extracellular domain-containing protein</fullName>
    </recommendedName>
</protein>
<proteinExistence type="predicted"/>
<evidence type="ECO:0000259" key="3">
    <source>
        <dbReference type="Pfam" id="PF07695"/>
    </source>
</evidence>
<sequence length="320" mass="37258">MFRLFYTLLFFLLVFCKVTAQNKPSNTPDFNRNNFKISYLVERLENVKNIKNQYSFEKIKNFKEAEFTATSKTYINLGITKSTLWVKIKLRKTNLSDTAILIVQTPLKDSITLCYSLKNGEQIQELLGVTQPHSKNKFNHWVPAFEIPVSNLKTPTIYLKIKSRYSMKVPIVIKTKETFYKDRVTEYFISGLLIGGLILMGIYNLFLFFSTRDFSYLLYVIALFSAVLSQGYLFGILIQYLSPEHPEFSFRFPIVIMAITGIFSSLFAIQFLELKNTNKILYRILILLIILSCFNIFLELFKLDYLSRKISIALRACLNL</sequence>
<gene>
    <name evidence="5" type="ORF">F7645_04445</name>
</gene>
<feature type="chain" id="PRO_5043024816" description="7TM-DISM receptor extracellular domain-containing protein" evidence="2">
    <location>
        <begin position="21"/>
        <end position="320"/>
    </location>
</feature>
<dbReference type="Proteomes" id="UP000806077">
    <property type="component" value="Unassembled WGS sequence"/>
</dbReference>
<feature type="signal peptide" evidence="2">
    <location>
        <begin position="1"/>
        <end position="20"/>
    </location>
</feature>
<dbReference type="AlphaFoldDB" id="A0AAP1WFT9"/>
<keyword evidence="1" id="KW-0472">Membrane</keyword>
<keyword evidence="1" id="KW-0812">Transmembrane</keyword>
<dbReference type="Pfam" id="PF07695">
    <property type="entry name" value="7TMR-DISM_7TM"/>
    <property type="match status" value="1"/>
</dbReference>
<feature type="transmembrane region" description="Helical" evidence="1">
    <location>
        <begin position="280"/>
        <end position="298"/>
    </location>
</feature>
<feature type="transmembrane region" description="Helical" evidence="1">
    <location>
        <begin position="250"/>
        <end position="268"/>
    </location>
</feature>
<dbReference type="EMBL" id="WXXV01000003">
    <property type="protein sequence ID" value="MBE7694672.1"/>
    <property type="molecule type" value="Genomic_DNA"/>
</dbReference>
<evidence type="ECO:0000313" key="6">
    <source>
        <dbReference type="Proteomes" id="UP000806077"/>
    </source>
</evidence>
<keyword evidence="6" id="KW-1185">Reference proteome</keyword>
<feature type="domain" description="7TM-DISM receptor extracellular" evidence="3">
    <location>
        <begin position="186"/>
        <end position="308"/>
    </location>
</feature>